<evidence type="ECO:0000256" key="1">
    <source>
        <dbReference type="SAM" id="MobiDB-lite"/>
    </source>
</evidence>
<evidence type="ECO:0000313" key="2">
    <source>
        <dbReference type="EMBL" id="MEX8193308.1"/>
    </source>
</evidence>
<dbReference type="EMBL" id="JBFYGN010000010">
    <property type="protein sequence ID" value="MEX8193308.1"/>
    <property type="molecule type" value="Genomic_DNA"/>
</dbReference>
<gene>
    <name evidence="2" type="ORF">AB6724_10685</name>
</gene>
<name>A0ABV3ZV28_9BURK</name>
<keyword evidence="3" id="KW-1185">Reference proteome</keyword>
<comment type="caution">
    <text evidence="2">The sequence shown here is derived from an EMBL/GenBank/DDBJ whole genome shotgun (WGS) entry which is preliminary data.</text>
</comment>
<feature type="compositionally biased region" description="Basic and acidic residues" evidence="1">
    <location>
        <begin position="727"/>
        <end position="753"/>
    </location>
</feature>
<evidence type="ECO:0008006" key="4">
    <source>
        <dbReference type="Google" id="ProtNLM"/>
    </source>
</evidence>
<sequence length="767" mass="86328">MNQTAALQGDALYAFLDQTHELLHDDDDEQPSAISREDRVAAAVELMEQQSFAPATAYELERLHDFWLLLENPGTANALLQQHRARVLRPEANPPADAALRLALSDIQSRTGLDRAAATELLLPAAQAISRLPQDIDPDGYWNSWQWMARELQAWDLAARGLDMHRAQQRSNPDLAEDDAYLDAMVCLKKAELAQNGDDTAHVSAMVQAAVNTLRDAAPDQDVDFERWMALAARALPLAPQSLPSLLMACEQRLTRTEVPAPSQAVKMHRKVRIARLQAQACAQAGQLEAALQLGNQGRFGLTHDQGDPFSAVQLDWLVQAGRFDEAAALALESVLHARPVSSACACKLARQRFESDPERAVTWALVLACAHLDEDMRYLLTEEEMPPQPADHYLDLVRAVRPDHPVLALLEGMRLAHRHQMDKALPLLEQSVGRHPEFADSAKLPALWAARFAALPLEEALARPIPGAHGGHWCYGAGVVLDDADDLAILMGNKKKVPADAAREPLVLRYYEEGLRRFEHFWATGQGTFKDADLHVYSMLCNNLAIKYRFMERYDEAAKLHHKGLASSPFAEHQDGLLWCAIGKDDDTQIVAEAERLWHFALNHGYGRHDPTSYFSTVAMSLYKLNRDTEISIWLERLDQWFGELNKDEQRDNRRDYLAALMSMLDFFSATQPELVLPRLRAHQQEVRELKECYALRRLGCALEAYPELLEESVAMHKEAASHLCKHDNEDERRMSREGLDRAQSKLAERDAGAATPGRKPWWKFW</sequence>
<dbReference type="InterPro" id="IPR011990">
    <property type="entry name" value="TPR-like_helical_dom_sf"/>
</dbReference>
<reference evidence="2 3" key="1">
    <citation type="journal article" date="2013" name="Int. J. Syst. Evol. Microbiol.">
        <title>Comamonas guangdongensis sp. nov., isolated from subterranean forest sediment, and emended description of the genus Comamonas.</title>
        <authorList>
            <person name="Zhang J."/>
            <person name="Wang Y."/>
            <person name="Zhou S."/>
            <person name="Wu C."/>
            <person name="He J."/>
            <person name="Li F."/>
        </authorList>
    </citation>
    <scope>NUCLEOTIDE SEQUENCE [LARGE SCALE GENOMIC DNA]</scope>
    <source>
        <strain evidence="2 3">CCTCC AB2011133</strain>
    </source>
</reference>
<protein>
    <recommendedName>
        <fullName evidence="4">Tetratricopeptide repeat protein</fullName>
    </recommendedName>
</protein>
<organism evidence="2 3">
    <name type="scientific">Comamonas guangdongensis</name>
    <dbReference type="NCBI Taxonomy" id="510515"/>
    <lineage>
        <taxon>Bacteria</taxon>
        <taxon>Pseudomonadati</taxon>
        <taxon>Pseudomonadota</taxon>
        <taxon>Betaproteobacteria</taxon>
        <taxon>Burkholderiales</taxon>
        <taxon>Comamonadaceae</taxon>
        <taxon>Comamonas</taxon>
    </lineage>
</organism>
<dbReference type="SUPFAM" id="SSF48452">
    <property type="entry name" value="TPR-like"/>
    <property type="match status" value="1"/>
</dbReference>
<accession>A0ABV3ZV28</accession>
<dbReference type="Proteomes" id="UP001561046">
    <property type="component" value="Unassembled WGS sequence"/>
</dbReference>
<evidence type="ECO:0000313" key="3">
    <source>
        <dbReference type="Proteomes" id="UP001561046"/>
    </source>
</evidence>
<feature type="region of interest" description="Disordered" evidence="1">
    <location>
        <begin position="727"/>
        <end position="767"/>
    </location>
</feature>
<proteinExistence type="predicted"/>
<dbReference type="RefSeq" id="WP_369338508.1">
    <property type="nucleotide sequence ID" value="NZ_JBFYGN010000010.1"/>
</dbReference>